<feature type="transmembrane region" description="Helical" evidence="6">
    <location>
        <begin position="20"/>
        <end position="41"/>
    </location>
</feature>
<gene>
    <name evidence="8" type="ORF">Kalk_16960</name>
</gene>
<keyword evidence="7" id="KW-0175">Coiled coil</keyword>
<keyword evidence="5 6" id="KW-0472">Membrane</keyword>
<protein>
    <recommendedName>
        <fullName evidence="6">SURF1-like protein</fullName>
    </recommendedName>
</protein>
<evidence type="ECO:0000313" key="8">
    <source>
        <dbReference type="EMBL" id="AUM14012.1"/>
    </source>
</evidence>
<dbReference type="PANTHER" id="PTHR23427:SF2">
    <property type="entry name" value="SURFEIT LOCUS PROTEIN 1"/>
    <property type="match status" value="1"/>
</dbReference>
<keyword evidence="9" id="KW-1185">Reference proteome</keyword>
<evidence type="ECO:0000256" key="6">
    <source>
        <dbReference type="RuleBase" id="RU363076"/>
    </source>
</evidence>
<evidence type="ECO:0000256" key="2">
    <source>
        <dbReference type="ARBA" id="ARBA00007165"/>
    </source>
</evidence>
<evidence type="ECO:0000256" key="4">
    <source>
        <dbReference type="ARBA" id="ARBA00022989"/>
    </source>
</evidence>
<dbReference type="RefSeq" id="WP_101895387.1">
    <property type="nucleotide sequence ID" value="NZ_CP022684.1"/>
</dbReference>
<organism evidence="8 9">
    <name type="scientific">Ketobacter alkanivorans</name>
    <dbReference type="NCBI Taxonomy" id="1917421"/>
    <lineage>
        <taxon>Bacteria</taxon>
        <taxon>Pseudomonadati</taxon>
        <taxon>Pseudomonadota</taxon>
        <taxon>Gammaproteobacteria</taxon>
        <taxon>Pseudomonadales</taxon>
        <taxon>Ketobacteraceae</taxon>
        <taxon>Ketobacter</taxon>
    </lineage>
</organism>
<keyword evidence="4 6" id="KW-1133">Transmembrane helix</keyword>
<dbReference type="GO" id="GO:0005886">
    <property type="term" value="C:plasma membrane"/>
    <property type="evidence" value="ECO:0007669"/>
    <property type="project" value="UniProtKB-SubCell"/>
</dbReference>
<reference evidence="9" key="1">
    <citation type="submission" date="2017-08" db="EMBL/GenBank/DDBJ databases">
        <title>Direct submision.</title>
        <authorList>
            <person name="Kim S.-J."/>
            <person name="Rhee S.-K."/>
        </authorList>
    </citation>
    <scope>NUCLEOTIDE SEQUENCE [LARGE SCALE GENOMIC DNA]</scope>
    <source>
        <strain evidence="9">GI5</strain>
    </source>
</reference>
<dbReference type="AlphaFoldDB" id="A0A2K9LNZ8"/>
<evidence type="ECO:0000256" key="1">
    <source>
        <dbReference type="ARBA" id="ARBA00004370"/>
    </source>
</evidence>
<dbReference type="PANTHER" id="PTHR23427">
    <property type="entry name" value="SURFEIT LOCUS PROTEIN"/>
    <property type="match status" value="1"/>
</dbReference>
<keyword evidence="3 6" id="KW-0812">Transmembrane</keyword>
<dbReference type="KEGG" id="kak:Kalk_16960"/>
<dbReference type="InterPro" id="IPR002994">
    <property type="entry name" value="Surf1/Shy1"/>
</dbReference>
<name>A0A2K9LNZ8_9GAMM</name>
<dbReference type="Proteomes" id="UP000235116">
    <property type="component" value="Chromosome"/>
</dbReference>
<evidence type="ECO:0000256" key="5">
    <source>
        <dbReference type="ARBA" id="ARBA00023136"/>
    </source>
</evidence>
<keyword evidence="6" id="KW-1003">Cell membrane</keyword>
<evidence type="ECO:0000256" key="7">
    <source>
        <dbReference type="SAM" id="Coils"/>
    </source>
</evidence>
<dbReference type="CDD" id="cd06662">
    <property type="entry name" value="SURF1"/>
    <property type="match status" value="1"/>
</dbReference>
<sequence length="252" mass="28628">MSKSVSQTRSGITLGPFRFAPGIIPTVATILMLSLLVNLGLWQLRRAEAKNTMVERLETRNQQASRDIATLTDMEMSADMTDFPIHATGQYLNEFNLLLDNRTHRGQPGYEVLSAFLTDGKVLLVNRGWIAQGPDRSVAPLIPKESGEITLQGNAHTPNPDFFVLKEDIYSDVSWPFLIQKIDLEKSSQLFDYQLHPFVLRLAPDETSQFVREWHSHFMGPEKHYGYAVQWFSLAIALLGIYLVVNTHRKQK</sequence>
<comment type="subcellular location">
    <subcellularLocation>
        <location evidence="6">Cell membrane</location>
        <topology evidence="6">Multi-pass membrane protein</topology>
    </subcellularLocation>
    <subcellularLocation>
        <location evidence="1">Membrane</location>
    </subcellularLocation>
</comment>
<comment type="similarity">
    <text evidence="2 6">Belongs to the SURF1 family.</text>
</comment>
<dbReference type="PROSITE" id="PS50895">
    <property type="entry name" value="SURF1"/>
    <property type="match status" value="1"/>
</dbReference>
<dbReference type="Pfam" id="PF02104">
    <property type="entry name" value="SURF1"/>
    <property type="match status" value="1"/>
</dbReference>
<proteinExistence type="inferred from homology"/>
<dbReference type="OrthoDB" id="9789940at2"/>
<accession>A0A2K9LNZ8</accession>
<dbReference type="EMBL" id="CP022684">
    <property type="protein sequence ID" value="AUM14012.1"/>
    <property type="molecule type" value="Genomic_DNA"/>
</dbReference>
<evidence type="ECO:0000313" key="9">
    <source>
        <dbReference type="Proteomes" id="UP000235116"/>
    </source>
</evidence>
<feature type="transmembrane region" description="Helical" evidence="6">
    <location>
        <begin position="225"/>
        <end position="245"/>
    </location>
</feature>
<dbReference type="InterPro" id="IPR045214">
    <property type="entry name" value="Surf1/Surf4"/>
</dbReference>
<evidence type="ECO:0000256" key="3">
    <source>
        <dbReference type="ARBA" id="ARBA00022692"/>
    </source>
</evidence>
<feature type="coiled-coil region" evidence="7">
    <location>
        <begin position="47"/>
        <end position="74"/>
    </location>
</feature>